<comment type="caution">
    <text evidence="14">The sequence shown here is derived from an EMBL/GenBank/DDBJ whole genome shotgun (WGS) entry which is preliminary data.</text>
</comment>
<organism evidence="14 15">
    <name type="scientific">Parvularcula maris</name>
    <dbReference type="NCBI Taxonomy" id="2965077"/>
    <lineage>
        <taxon>Bacteria</taxon>
        <taxon>Pseudomonadati</taxon>
        <taxon>Pseudomonadota</taxon>
        <taxon>Alphaproteobacteria</taxon>
        <taxon>Parvularculales</taxon>
        <taxon>Parvularculaceae</taxon>
        <taxon>Parvularcula</taxon>
    </lineage>
</organism>
<dbReference type="HAMAP" id="MF_00165">
    <property type="entry name" value="Thymidylate_kinase"/>
    <property type="match status" value="1"/>
</dbReference>
<evidence type="ECO:0000256" key="2">
    <source>
        <dbReference type="ARBA" id="ARBA00012980"/>
    </source>
</evidence>
<dbReference type="GO" id="GO:0004798">
    <property type="term" value="F:dTMP kinase activity"/>
    <property type="evidence" value="ECO:0007669"/>
    <property type="project" value="UniProtKB-UniRule"/>
</dbReference>
<evidence type="ECO:0000256" key="1">
    <source>
        <dbReference type="ARBA" id="ARBA00009776"/>
    </source>
</evidence>
<evidence type="ECO:0000256" key="11">
    <source>
        <dbReference type="ARBA" id="ARBA00057735"/>
    </source>
</evidence>
<gene>
    <name evidence="12 14" type="primary">tmk</name>
    <name evidence="14" type="ORF">NOG11_12680</name>
</gene>
<dbReference type="PANTHER" id="PTHR10344:SF4">
    <property type="entry name" value="UMP-CMP KINASE 2, MITOCHONDRIAL"/>
    <property type="match status" value="1"/>
</dbReference>
<evidence type="ECO:0000256" key="6">
    <source>
        <dbReference type="ARBA" id="ARBA00022741"/>
    </source>
</evidence>
<evidence type="ECO:0000256" key="12">
    <source>
        <dbReference type="HAMAP-Rule" id="MF_00165"/>
    </source>
</evidence>
<dbReference type="InterPro" id="IPR027417">
    <property type="entry name" value="P-loop_NTPase"/>
</dbReference>
<dbReference type="GO" id="GO:0005524">
    <property type="term" value="F:ATP binding"/>
    <property type="evidence" value="ECO:0007669"/>
    <property type="project" value="UniProtKB-UniRule"/>
</dbReference>
<evidence type="ECO:0000256" key="8">
    <source>
        <dbReference type="ARBA" id="ARBA00022840"/>
    </source>
</evidence>
<sequence length="202" mass="22121">MTFITFEGPEGAGKSTQVKALAKALKKAGRDVTTTREPGGAPGAEALRSLLLDKDNHWSPTAETLLMNAARDTHIRHTIAPALSRGEVVLCDRFCDSTEAYQIGADEALIAQLREKVVERMPDLTLLFDLPVEVGLSRANERGAADRFEARGLDFHQAVRERFLAIAAREPSRVVRIDANQPQEDVEKEVRAAVNARLPGLL</sequence>
<dbReference type="InterPro" id="IPR039430">
    <property type="entry name" value="Thymidylate_kin-like_dom"/>
</dbReference>
<name>A0A9X2LB00_9PROT</name>
<proteinExistence type="inferred from homology"/>
<dbReference type="GO" id="GO:0006227">
    <property type="term" value="P:dUDP biosynthetic process"/>
    <property type="evidence" value="ECO:0007669"/>
    <property type="project" value="TreeGrafter"/>
</dbReference>
<keyword evidence="8 12" id="KW-0067">ATP-binding</keyword>
<dbReference type="EC" id="2.7.4.9" evidence="2 12"/>
<keyword evidence="6 12" id="KW-0547">Nucleotide-binding</keyword>
<keyword evidence="7 12" id="KW-0418">Kinase</keyword>
<dbReference type="InterPro" id="IPR018095">
    <property type="entry name" value="Thymidylate_kin_CS"/>
</dbReference>
<evidence type="ECO:0000256" key="9">
    <source>
        <dbReference type="ARBA" id="ARBA00029962"/>
    </source>
</evidence>
<dbReference type="Proteomes" id="UP001142610">
    <property type="component" value="Unassembled WGS sequence"/>
</dbReference>
<dbReference type="Pfam" id="PF02223">
    <property type="entry name" value="Thymidylate_kin"/>
    <property type="match status" value="1"/>
</dbReference>
<protein>
    <recommendedName>
        <fullName evidence="3 12">Thymidylate kinase</fullName>
        <ecNumber evidence="2 12">2.7.4.9</ecNumber>
    </recommendedName>
    <alternativeName>
        <fullName evidence="9 12">dTMP kinase</fullName>
    </alternativeName>
</protein>
<dbReference type="GO" id="GO:0006233">
    <property type="term" value="P:dTDP biosynthetic process"/>
    <property type="evidence" value="ECO:0007669"/>
    <property type="project" value="InterPro"/>
</dbReference>
<dbReference type="PANTHER" id="PTHR10344">
    <property type="entry name" value="THYMIDYLATE KINASE"/>
    <property type="match status" value="1"/>
</dbReference>
<dbReference type="SUPFAM" id="SSF52540">
    <property type="entry name" value="P-loop containing nucleoside triphosphate hydrolases"/>
    <property type="match status" value="1"/>
</dbReference>
<keyword evidence="4 12" id="KW-0808">Transferase</keyword>
<dbReference type="NCBIfam" id="TIGR00041">
    <property type="entry name" value="DTMP_kinase"/>
    <property type="match status" value="1"/>
</dbReference>
<evidence type="ECO:0000313" key="15">
    <source>
        <dbReference type="Proteomes" id="UP001142610"/>
    </source>
</evidence>
<reference evidence="14" key="1">
    <citation type="submission" date="2022-07" db="EMBL/GenBank/DDBJ databases">
        <title>Parvularcula maris sp. nov., an algicidal bacterium isolated from seawater.</title>
        <authorList>
            <person name="Li F."/>
        </authorList>
    </citation>
    <scope>NUCLEOTIDE SEQUENCE</scope>
    <source>
        <strain evidence="14">BGMRC 0090</strain>
    </source>
</reference>
<evidence type="ECO:0000313" key="14">
    <source>
        <dbReference type="EMBL" id="MCQ8186236.1"/>
    </source>
</evidence>
<dbReference type="PROSITE" id="PS01331">
    <property type="entry name" value="THYMIDYLATE_KINASE"/>
    <property type="match status" value="1"/>
</dbReference>
<dbReference type="InterPro" id="IPR018094">
    <property type="entry name" value="Thymidylate_kinase"/>
</dbReference>
<evidence type="ECO:0000256" key="10">
    <source>
        <dbReference type="ARBA" id="ARBA00048743"/>
    </source>
</evidence>
<evidence type="ECO:0000259" key="13">
    <source>
        <dbReference type="Pfam" id="PF02223"/>
    </source>
</evidence>
<comment type="function">
    <text evidence="11 12">Phosphorylation of dTMP to form dTDP in both de novo and salvage pathways of dTTP synthesis.</text>
</comment>
<keyword evidence="5 12" id="KW-0545">Nucleotide biosynthesis</keyword>
<evidence type="ECO:0000256" key="4">
    <source>
        <dbReference type="ARBA" id="ARBA00022679"/>
    </source>
</evidence>
<keyword evidence="15" id="KW-1185">Reference proteome</keyword>
<dbReference type="AlphaFoldDB" id="A0A9X2LB00"/>
<dbReference type="GO" id="GO:0005829">
    <property type="term" value="C:cytosol"/>
    <property type="evidence" value="ECO:0007669"/>
    <property type="project" value="TreeGrafter"/>
</dbReference>
<feature type="binding site" evidence="12">
    <location>
        <begin position="8"/>
        <end position="15"/>
    </location>
    <ligand>
        <name>ATP</name>
        <dbReference type="ChEBI" id="CHEBI:30616"/>
    </ligand>
</feature>
<evidence type="ECO:0000256" key="7">
    <source>
        <dbReference type="ARBA" id="ARBA00022777"/>
    </source>
</evidence>
<accession>A0A9X2LB00</accession>
<dbReference type="GO" id="GO:0006235">
    <property type="term" value="P:dTTP biosynthetic process"/>
    <property type="evidence" value="ECO:0007669"/>
    <property type="project" value="UniProtKB-UniRule"/>
</dbReference>
<dbReference type="CDD" id="cd01672">
    <property type="entry name" value="TMPK"/>
    <property type="match status" value="1"/>
</dbReference>
<dbReference type="RefSeq" id="WP_256620138.1">
    <property type="nucleotide sequence ID" value="NZ_JANIBC010000014.1"/>
</dbReference>
<dbReference type="EMBL" id="JANIBC010000014">
    <property type="protein sequence ID" value="MCQ8186236.1"/>
    <property type="molecule type" value="Genomic_DNA"/>
</dbReference>
<comment type="similarity">
    <text evidence="1 12">Belongs to the thymidylate kinase family.</text>
</comment>
<evidence type="ECO:0000256" key="3">
    <source>
        <dbReference type="ARBA" id="ARBA00017144"/>
    </source>
</evidence>
<dbReference type="Gene3D" id="3.40.50.300">
    <property type="entry name" value="P-loop containing nucleotide triphosphate hydrolases"/>
    <property type="match status" value="1"/>
</dbReference>
<evidence type="ECO:0000256" key="5">
    <source>
        <dbReference type="ARBA" id="ARBA00022727"/>
    </source>
</evidence>
<comment type="catalytic activity">
    <reaction evidence="10 12">
        <text>dTMP + ATP = dTDP + ADP</text>
        <dbReference type="Rhea" id="RHEA:13517"/>
        <dbReference type="ChEBI" id="CHEBI:30616"/>
        <dbReference type="ChEBI" id="CHEBI:58369"/>
        <dbReference type="ChEBI" id="CHEBI:63528"/>
        <dbReference type="ChEBI" id="CHEBI:456216"/>
        <dbReference type="EC" id="2.7.4.9"/>
    </reaction>
</comment>
<feature type="domain" description="Thymidylate kinase-like" evidence="13">
    <location>
        <begin position="6"/>
        <end position="190"/>
    </location>
</feature>
<dbReference type="FunFam" id="3.40.50.300:FF:000225">
    <property type="entry name" value="Thymidylate kinase"/>
    <property type="match status" value="1"/>
</dbReference>